<feature type="non-terminal residue" evidence="1">
    <location>
        <position position="29"/>
    </location>
</feature>
<name>Q08R54_STIAD</name>
<dbReference type="Proteomes" id="UP000032702">
    <property type="component" value="Unassembled WGS sequence"/>
</dbReference>
<reference evidence="1 2" key="1">
    <citation type="submission" date="2006-04" db="EMBL/GenBank/DDBJ databases">
        <authorList>
            <person name="Nierman W.C."/>
        </authorList>
    </citation>
    <scope>NUCLEOTIDE SEQUENCE [LARGE SCALE GENOMIC DNA]</scope>
    <source>
        <strain evidence="1 2">DW4/3-1</strain>
    </source>
</reference>
<proteinExistence type="predicted"/>
<evidence type="ECO:0000313" key="2">
    <source>
        <dbReference type="Proteomes" id="UP000032702"/>
    </source>
</evidence>
<gene>
    <name evidence="1" type="ORF">STIAU_4493</name>
</gene>
<dbReference type="EMBL" id="AAMD01000192">
    <property type="protein sequence ID" value="EAU62953.1"/>
    <property type="molecule type" value="Genomic_DNA"/>
</dbReference>
<dbReference type="AlphaFoldDB" id="Q08R54"/>
<accession>Q08R54</accession>
<organism evidence="1 2">
    <name type="scientific">Stigmatella aurantiaca (strain DW4/3-1)</name>
    <dbReference type="NCBI Taxonomy" id="378806"/>
    <lineage>
        <taxon>Bacteria</taxon>
        <taxon>Pseudomonadati</taxon>
        <taxon>Myxococcota</taxon>
        <taxon>Myxococcia</taxon>
        <taxon>Myxococcales</taxon>
        <taxon>Cystobacterineae</taxon>
        <taxon>Archangiaceae</taxon>
        <taxon>Stigmatella</taxon>
    </lineage>
</organism>
<evidence type="ECO:0000313" key="1">
    <source>
        <dbReference type="EMBL" id="EAU62953.1"/>
    </source>
</evidence>
<sequence>MGVNVSDTNAEVMIATLRVTANSLKRRPT</sequence>
<protein>
    <submittedName>
        <fullName evidence="1">Uncharacterized protein</fullName>
    </submittedName>
</protein>
<comment type="caution">
    <text evidence="1">The sequence shown here is derived from an EMBL/GenBank/DDBJ whole genome shotgun (WGS) entry which is preliminary data.</text>
</comment>